<evidence type="ECO:0000313" key="1">
    <source>
        <dbReference type="EMBL" id="KAH6946131.1"/>
    </source>
</evidence>
<protein>
    <submittedName>
        <fullName evidence="1">Uncharacterized protein</fullName>
    </submittedName>
</protein>
<dbReference type="Proteomes" id="UP000821845">
    <property type="component" value="Chromosome 1"/>
</dbReference>
<keyword evidence="2" id="KW-1185">Reference proteome</keyword>
<reference evidence="1" key="1">
    <citation type="submission" date="2020-05" db="EMBL/GenBank/DDBJ databases">
        <title>Large-scale comparative analyses of tick genomes elucidate their genetic diversity and vector capacities.</title>
        <authorList>
            <person name="Jia N."/>
            <person name="Wang J."/>
            <person name="Shi W."/>
            <person name="Du L."/>
            <person name="Sun Y."/>
            <person name="Zhan W."/>
            <person name="Jiang J."/>
            <person name="Wang Q."/>
            <person name="Zhang B."/>
            <person name="Ji P."/>
            <person name="Sakyi L.B."/>
            <person name="Cui X."/>
            <person name="Yuan T."/>
            <person name="Jiang B."/>
            <person name="Yang W."/>
            <person name="Lam T.T.-Y."/>
            <person name="Chang Q."/>
            <person name="Ding S."/>
            <person name="Wang X."/>
            <person name="Zhu J."/>
            <person name="Ruan X."/>
            <person name="Zhao L."/>
            <person name="Wei J."/>
            <person name="Que T."/>
            <person name="Du C."/>
            <person name="Cheng J."/>
            <person name="Dai P."/>
            <person name="Han X."/>
            <person name="Huang E."/>
            <person name="Gao Y."/>
            <person name="Liu J."/>
            <person name="Shao H."/>
            <person name="Ye R."/>
            <person name="Li L."/>
            <person name="Wei W."/>
            <person name="Wang X."/>
            <person name="Wang C."/>
            <person name="Yang T."/>
            <person name="Huo Q."/>
            <person name="Li W."/>
            <person name="Guo W."/>
            <person name="Chen H."/>
            <person name="Zhou L."/>
            <person name="Ni X."/>
            <person name="Tian J."/>
            <person name="Zhou Y."/>
            <person name="Sheng Y."/>
            <person name="Liu T."/>
            <person name="Pan Y."/>
            <person name="Xia L."/>
            <person name="Li J."/>
            <person name="Zhao F."/>
            <person name="Cao W."/>
        </authorList>
    </citation>
    <scope>NUCLEOTIDE SEQUENCE</scope>
    <source>
        <strain evidence="1">Hyas-2018</strain>
    </source>
</reference>
<evidence type="ECO:0000313" key="2">
    <source>
        <dbReference type="Proteomes" id="UP000821845"/>
    </source>
</evidence>
<comment type="caution">
    <text evidence="1">The sequence shown here is derived from an EMBL/GenBank/DDBJ whole genome shotgun (WGS) entry which is preliminary data.</text>
</comment>
<dbReference type="EMBL" id="CM023481">
    <property type="protein sequence ID" value="KAH6946131.1"/>
    <property type="molecule type" value="Genomic_DNA"/>
</dbReference>
<accession>A0ACB7TJ32</accession>
<proteinExistence type="predicted"/>
<sequence length="119" mass="13565">MEGENAPTQLVARRNLIDRCERILSEVIVPPRRLTNSRSVRAFTSKSVSAGIYDVLWKPKDMMTTDPSRLPATTPKEPCRQAKSNLERRPERPILNPSKSHKAPLPPEELTQWRSPPQL</sequence>
<organism evidence="1 2">
    <name type="scientific">Hyalomma asiaticum</name>
    <name type="common">Tick</name>
    <dbReference type="NCBI Taxonomy" id="266040"/>
    <lineage>
        <taxon>Eukaryota</taxon>
        <taxon>Metazoa</taxon>
        <taxon>Ecdysozoa</taxon>
        <taxon>Arthropoda</taxon>
        <taxon>Chelicerata</taxon>
        <taxon>Arachnida</taxon>
        <taxon>Acari</taxon>
        <taxon>Parasitiformes</taxon>
        <taxon>Ixodida</taxon>
        <taxon>Ixodoidea</taxon>
        <taxon>Ixodidae</taxon>
        <taxon>Hyalomminae</taxon>
        <taxon>Hyalomma</taxon>
    </lineage>
</organism>
<gene>
    <name evidence="1" type="ORF">HPB50_011769</name>
</gene>
<name>A0ACB7TJ32_HYAAI</name>